<dbReference type="InterPro" id="IPR017919">
    <property type="entry name" value="TFIIE/TFIIEa_HTH"/>
</dbReference>
<dbReference type="GO" id="GO:0003677">
    <property type="term" value="F:DNA binding"/>
    <property type="evidence" value="ECO:0007669"/>
    <property type="project" value="UniProtKB-KW"/>
</dbReference>
<comment type="similarity">
    <text evidence="4">Belongs to the TFE family.</text>
</comment>
<dbReference type="PROSITE" id="PS51344">
    <property type="entry name" value="HTH_TFE_IIE"/>
    <property type="match status" value="1"/>
</dbReference>
<dbReference type="SUPFAM" id="SSF46785">
    <property type="entry name" value="Winged helix' DNA-binding domain"/>
    <property type="match status" value="1"/>
</dbReference>
<evidence type="ECO:0000256" key="1">
    <source>
        <dbReference type="ARBA" id="ARBA00023015"/>
    </source>
</evidence>
<dbReference type="FunFam" id="1.10.10.10:FF:000606">
    <property type="entry name" value="Transcription factor E"/>
    <property type="match status" value="1"/>
</dbReference>
<name>A0A075GV43_9ARCH</name>
<proteinExistence type="inferred from homology"/>
<accession>A0A075GV43</accession>
<dbReference type="Pfam" id="PF02002">
    <property type="entry name" value="TFIIE_alpha"/>
    <property type="match status" value="1"/>
</dbReference>
<dbReference type="InterPro" id="IPR016481">
    <property type="entry name" value="TF_E_archaea"/>
</dbReference>
<dbReference type="InterPro" id="IPR036388">
    <property type="entry name" value="WH-like_DNA-bd_sf"/>
</dbReference>
<dbReference type="PANTHER" id="PTHR13097">
    <property type="entry name" value="TRANSCRIPTION INITIATION FACTOR IIE, ALPHA SUBUNIT"/>
    <property type="match status" value="1"/>
</dbReference>
<gene>
    <name evidence="6" type="primary">GTF2E1</name>
    <name evidence="6" type="synonym">TFA1</name>
    <name evidence="4 6" type="synonym">tfe</name>
    <name evidence="6" type="synonym">TFIIE1</name>
</gene>
<dbReference type="InterPro" id="IPR039997">
    <property type="entry name" value="TFE"/>
</dbReference>
<feature type="domain" description="HTH TFE/IIEalpha-type" evidence="5">
    <location>
        <begin position="5"/>
        <end position="88"/>
    </location>
</feature>
<evidence type="ECO:0000256" key="3">
    <source>
        <dbReference type="ARBA" id="ARBA00023163"/>
    </source>
</evidence>
<reference evidence="6" key="1">
    <citation type="journal article" date="2014" name="Genome Biol. Evol.">
        <title>Pangenome evidence for extensive interdomain horizontal transfer affecting lineage core and shell genes in uncultured planktonic thaumarchaeota and euryarchaeota.</title>
        <authorList>
            <person name="Deschamps P."/>
            <person name="Zivanovic Y."/>
            <person name="Moreira D."/>
            <person name="Rodriguez-Valera F."/>
            <person name="Lopez-Garcia P."/>
        </authorList>
    </citation>
    <scope>NUCLEOTIDE SEQUENCE</scope>
</reference>
<evidence type="ECO:0000259" key="5">
    <source>
        <dbReference type="PROSITE" id="PS51344"/>
    </source>
</evidence>
<sequence>MVDKYEDPFVKISHMIGGDEYLKVSRSLLKSEDATDEEIASSTGLRINMVRKVLYDLFGKGLITGIRVKDERKGWFVYRWRSRRDEVENFIENQKKKVLERIQQRLDYENSSEFYHCGNHDCNRVTFEDALDLFFKCPSCGKVLNLKNNDKIKKHFNKKVDHLKKDIRI</sequence>
<keyword evidence="6" id="KW-0396">Initiation factor</keyword>
<keyword evidence="6" id="KW-0648">Protein biosynthesis</keyword>
<organism evidence="6">
    <name type="scientific">uncultured marine thaumarchaeote KM3_24_H04</name>
    <dbReference type="NCBI Taxonomy" id="1456101"/>
    <lineage>
        <taxon>Archaea</taxon>
        <taxon>Nitrososphaerota</taxon>
        <taxon>environmental samples</taxon>
    </lineage>
</organism>
<dbReference type="InterPro" id="IPR036390">
    <property type="entry name" value="WH_DNA-bd_sf"/>
</dbReference>
<dbReference type="EMBL" id="KF900812">
    <property type="protein sequence ID" value="AIF07756.1"/>
    <property type="molecule type" value="Genomic_DNA"/>
</dbReference>
<comment type="subunit">
    <text evidence="4">Monomer. Interaction with RNA polymerase subunits RpoF and RpoE is necessary for Tfe stimulatory transcription activity. Able to interact with Tbp and RNA polymerase in the absence of DNA promoter. Interacts both with the preinitiation and elongation complexes.</text>
</comment>
<keyword evidence="3 4" id="KW-0804">Transcription</keyword>
<comment type="domain">
    <text evidence="4">The winged helix domain is involved in binding to DNA in the preinitiation complex.</text>
</comment>
<dbReference type="HAMAP" id="MF_01909">
    <property type="entry name" value="TFE_arch"/>
    <property type="match status" value="1"/>
</dbReference>
<dbReference type="GO" id="GO:0006367">
    <property type="term" value="P:transcription initiation at RNA polymerase II promoter"/>
    <property type="evidence" value="ECO:0007669"/>
    <property type="project" value="InterPro"/>
</dbReference>
<protein>
    <recommendedName>
        <fullName evidence="4">Transcription factor E</fullName>
        <shortName evidence="4">TFE</shortName>
    </recommendedName>
    <alternativeName>
        <fullName evidence="4">TFIIE subunit alpha homolog</fullName>
    </alternativeName>
    <alternativeName>
        <fullName evidence="4">Transcription initiation factor TFIIE</fullName>
    </alternativeName>
</protein>
<evidence type="ECO:0000256" key="4">
    <source>
        <dbReference type="HAMAP-Rule" id="MF_01909"/>
    </source>
</evidence>
<dbReference type="Gene3D" id="1.10.10.10">
    <property type="entry name" value="Winged helix-like DNA-binding domain superfamily/Winged helix DNA-binding domain"/>
    <property type="match status" value="1"/>
</dbReference>
<dbReference type="InterPro" id="IPR002853">
    <property type="entry name" value="TFIIE_asu"/>
</dbReference>
<evidence type="ECO:0000256" key="2">
    <source>
        <dbReference type="ARBA" id="ARBA00023125"/>
    </source>
</evidence>
<keyword evidence="1 4" id="KW-0805">Transcription regulation</keyword>
<comment type="function">
    <text evidence="4">Transcription factor that plays a role in the activation of archaeal genes transcribed by RNA polymerase. Facilitates transcription initiation by enhancing TATA-box recognition by TATA-box-binding protein (Tbp), and transcription factor B (Tfb) and RNA polymerase recruitment. Not absolutely required for transcription in vitro, but particularly important in cases where Tbp or Tfb function is not optimal. It dynamically alters the nucleic acid-binding properties of RNA polymerases by stabilizing the initiation complex and destabilizing elongation complexes. Seems to translocate with the RNA polymerase following initiation and acts by binding to the non template strand of the transcription bubble in elongation complexes.</text>
</comment>
<evidence type="ECO:0000313" key="6">
    <source>
        <dbReference type="EMBL" id="AIF07756.1"/>
    </source>
</evidence>
<dbReference type="PIRSF" id="PIRSF006373">
    <property type="entry name" value="TF_E_archaea"/>
    <property type="match status" value="1"/>
</dbReference>
<keyword evidence="2 4" id="KW-0238">DNA-binding</keyword>
<dbReference type="SMART" id="SM00531">
    <property type="entry name" value="TFIIE"/>
    <property type="match status" value="1"/>
</dbReference>
<dbReference type="GO" id="GO:0006355">
    <property type="term" value="P:regulation of DNA-templated transcription"/>
    <property type="evidence" value="ECO:0007669"/>
    <property type="project" value="InterPro"/>
</dbReference>
<dbReference type="GO" id="GO:0003743">
    <property type="term" value="F:translation initiation factor activity"/>
    <property type="evidence" value="ECO:0007669"/>
    <property type="project" value="UniProtKB-KW"/>
</dbReference>
<dbReference type="InterPro" id="IPR024550">
    <property type="entry name" value="TFIIEa/SarR/Rpc3_HTH_dom"/>
</dbReference>
<dbReference type="AlphaFoldDB" id="A0A075GV43"/>
<dbReference type="PANTHER" id="PTHR13097:SF7">
    <property type="entry name" value="GENERAL TRANSCRIPTION FACTOR IIE SUBUNIT 1"/>
    <property type="match status" value="1"/>
</dbReference>